<accession>A0A2N7TQ19</accession>
<dbReference type="RefSeq" id="WP_102627170.1">
    <property type="nucleotide sequence ID" value="NZ_PDOH01000055.1"/>
</dbReference>
<dbReference type="CDD" id="cd07267">
    <property type="entry name" value="THT_Oxygenase_N"/>
    <property type="match status" value="1"/>
</dbReference>
<dbReference type="Pfam" id="PF00903">
    <property type="entry name" value="Glyoxalase"/>
    <property type="match status" value="1"/>
</dbReference>
<feature type="domain" description="VOC" evidence="2">
    <location>
        <begin position="152"/>
        <end position="276"/>
    </location>
</feature>
<dbReference type="Proteomes" id="UP000235346">
    <property type="component" value="Unassembled WGS sequence"/>
</dbReference>
<evidence type="ECO:0000259" key="2">
    <source>
        <dbReference type="PROSITE" id="PS51819"/>
    </source>
</evidence>
<reference evidence="3 4" key="1">
    <citation type="submission" date="2018-01" db="EMBL/GenBank/DDBJ databases">
        <title>Halomonas endophytica sp. nov., isolated from storage liquid in the stems of Populus euphratica.</title>
        <authorList>
            <person name="Chen C."/>
        </authorList>
    </citation>
    <scope>NUCLEOTIDE SEQUENCE [LARGE SCALE GENOMIC DNA]</scope>
    <source>
        <strain evidence="3 4">DSM 26881</strain>
    </source>
</reference>
<dbReference type="SUPFAM" id="SSF54593">
    <property type="entry name" value="Glyoxalase/Bleomycin resistance protein/Dihydroxybiphenyl dioxygenase"/>
    <property type="match status" value="1"/>
</dbReference>
<sequence length="312" mass="35040">MLRVKDIHHVVYRHADLEALEAFLGDFGMVVASRDDDRVFFRGACSAPYIYIAERAETPSFGSIAFEVESRDDLLKAAALEGASEVQALDRPGGGERVILHDPAGRQVDIVHGISTVAPLPMRPALTYNTADSKQRFGDTQRPEPGPAQILRLGHIALGVQDLHANLQWYTTVLGMLPSDMVVEEQRDNPHAVFLRIDRGDDWTDHHTVALFGAPRDHVHHSSFEVQDVDSQYLGNQWLTQRAWTPFWGVGRHLLGSQVFDYWYDTSGNIVEHFTDGDLYNRESRTGYVEGGSNTLYQWGPDMAIEDFLGHE</sequence>
<keyword evidence="1" id="KW-0479">Metal-binding</keyword>
<dbReference type="GO" id="GO:0046491">
    <property type="term" value="P:L-methylmalonyl-CoA metabolic process"/>
    <property type="evidence" value="ECO:0007669"/>
    <property type="project" value="TreeGrafter"/>
</dbReference>
<dbReference type="Gene3D" id="3.10.180.10">
    <property type="entry name" value="2,3-Dihydroxybiphenyl 1,2-Dioxygenase, domain 1"/>
    <property type="match status" value="2"/>
</dbReference>
<name>A0A2N7TQ19_9GAMM</name>
<comment type="caution">
    <text evidence="3">The sequence shown here is derived from an EMBL/GenBank/DDBJ whole genome shotgun (WGS) entry which is preliminary data.</text>
</comment>
<protein>
    <submittedName>
        <fullName evidence="3">Bleomycin resistance protein</fullName>
    </submittedName>
</protein>
<gene>
    <name evidence="3" type="ORF">C1H66_06930</name>
</gene>
<dbReference type="InterPro" id="IPR037523">
    <property type="entry name" value="VOC_core"/>
</dbReference>
<dbReference type="AlphaFoldDB" id="A0A2N7TQ19"/>
<dbReference type="OrthoDB" id="4265398at2"/>
<dbReference type="InterPro" id="IPR029068">
    <property type="entry name" value="Glyas_Bleomycin-R_OHBP_Dase"/>
</dbReference>
<dbReference type="PROSITE" id="PS51819">
    <property type="entry name" value="VOC"/>
    <property type="match status" value="2"/>
</dbReference>
<organism evidence="3 4">
    <name type="scientific">Halomonas heilongjiangensis</name>
    <dbReference type="NCBI Taxonomy" id="1387883"/>
    <lineage>
        <taxon>Bacteria</taxon>
        <taxon>Pseudomonadati</taxon>
        <taxon>Pseudomonadota</taxon>
        <taxon>Gammaproteobacteria</taxon>
        <taxon>Oceanospirillales</taxon>
        <taxon>Halomonadaceae</taxon>
        <taxon>Halomonas</taxon>
    </lineage>
</organism>
<keyword evidence="4" id="KW-1185">Reference proteome</keyword>
<evidence type="ECO:0000313" key="3">
    <source>
        <dbReference type="EMBL" id="PMR70272.1"/>
    </source>
</evidence>
<dbReference type="InterPro" id="IPR004360">
    <property type="entry name" value="Glyas_Fos-R_dOase_dom"/>
</dbReference>
<feature type="domain" description="VOC" evidence="2">
    <location>
        <begin position="6"/>
        <end position="113"/>
    </location>
</feature>
<dbReference type="GO" id="GO:0046872">
    <property type="term" value="F:metal ion binding"/>
    <property type="evidence" value="ECO:0007669"/>
    <property type="project" value="UniProtKB-KW"/>
</dbReference>
<proteinExistence type="predicted"/>
<dbReference type="InterPro" id="IPR051785">
    <property type="entry name" value="MMCE/EMCE_epimerase"/>
</dbReference>
<dbReference type="PANTHER" id="PTHR43048:SF3">
    <property type="entry name" value="METHYLMALONYL-COA EPIMERASE, MITOCHONDRIAL"/>
    <property type="match status" value="1"/>
</dbReference>
<dbReference type="PANTHER" id="PTHR43048">
    <property type="entry name" value="METHYLMALONYL-COA EPIMERASE"/>
    <property type="match status" value="1"/>
</dbReference>
<evidence type="ECO:0000313" key="4">
    <source>
        <dbReference type="Proteomes" id="UP000235346"/>
    </source>
</evidence>
<evidence type="ECO:0000256" key="1">
    <source>
        <dbReference type="ARBA" id="ARBA00022723"/>
    </source>
</evidence>
<dbReference type="GO" id="GO:0004493">
    <property type="term" value="F:methylmalonyl-CoA epimerase activity"/>
    <property type="evidence" value="ECO:0007669"/>
    <property type="project" value="TreeGrafter"/>
</dbReference>
<dbReference type="EMBL" id="PNRE01000033">
    <property type="protein sequence ID" value="PMR70272.1"/>
    <property type="molecule type" value="Genomic_DNA"/>
</dbReference>